<evidence type="ECO:0000313" key="2">
    <source>
        <dbReference type="Proteomes" id="UP001163324"/>
    </source>
</evidence>
<accession>A0ACC0VF26</accession>
<proteinExistence type="predicted"/>
<name>A0ACC0VF26_9HYPO</name>
<evidence type="ECO:0000313" key="1">
    <source>
        <dbReference type="EMBL" id="KAI9905026.1"/>
    </source>
</evidence>
<protein>
    <submittedName>
        <fullName evidence="1">Uncharacterized protein</fullName>
    </submittedName>
</protein>
<organism evidence="1 2">
    <name type="scientific">Trichothecium roseum</name>
    <dbReference type="NCBI Taxonomy" id="47278"/>
    <lineage>
        <taxon>Eukaryota</taxon>
        <taxon>Fungi</taxon>
        <taxon>Dikarya</taxon>
        <taxon>Ascomycota</taxon>
        <taxon>Pezizomycotina</taxon>
        <taxon>Sordariomycetes</taxon>
        <taxon>Hypocreomycetidae</taxon>
        <taxon>Hypocreales</taxon>
        <taxon>Hypocreales incertae sedis</taxon>
        <taxon>Trichothecium</taxon>
    </lineage>
</organism>
<comment type="caution">
    <text evidence="1">The sequence shown here is derived from an EMBL/GenBank/DDBJ whole genome shotgun (WGS) entry which is preliminary data.</text>
</comment>
<dbReference type="Proteomes" id="UP001163324">
    <property type="component" value="Chromosome 1"/>
</dbReference>
<sequence>MVKAKIHEKDRQRTSRACDHCRRKKQKCDGGRPCITCSRRNLHHECKYTLPTSLDTEPIPQASAYFKRAKRHGRHWGNPAASLIASVRESPRRKSVKDLLQEFTRLPPHLGISFLPEDGIQLASQKRMLLDPTRRLIYFGRSSVLCYLQSVRGVVEDAAGQSIFTQDPQRNEIPQAVPMNYGSDSIPCGLPPAEEAHKLLSAFSDLTAGLLDVIDCQYLYNVVNLWHTNARLVPLSDQCLVYIALGIGTLASDIDYSSEEGVVHRRGTDTSEQAEKYYASSEVVAGPVSRFVDGDIWSIQALAMMTVYALIFPRWNAAYCFIGMAVRAAVGLGLHQTLESSLPFTEHDRDLRRRIWRSLYALDRMISLMHGRPVSVPDDAHQSHLLQAIEENKEGRPDRSKLSRHGAQEAILMLSITAGEISTQVYSGDDVSLKTIQDIAQRLLRRADKFSDWIDTARLQNPSLRFVEVFSILNTHLYAYFNAIAMTRQFFFRQLNMSIKGFNSNPDSIGLDTSELHDKLPSLQLSKACVDASVSTICLILYSWESGRLSRRTPSLLFYLFTATLIVLSNKFGDLHYVADQDAIIESALDFATECAQVDIQAHKVLHVIGSFKQTVDQYLHGRFNGYGAEPHVSSGQMIKEEDISASDSSSGQDTLRWGETPFGQKGRGDSISMLPHISDISRAPMNFPPPVQLSPAGHSGSGRASPSGHVSHSLPAAIPPTISAAGSQIGPQQGLHFQGLWGTEPSHVYPRGVPEHPQYTLSSQSFLSETEVPIRNHSHGSGTEGDEEL</sequence>
<gene>
    <name evidence="1" type="ORF">N3K66_001555</name>
</gene>
<dbReference type="EMBL" id="CM047940">
    <property type="protein sequence ID" value="KAI9905026.1"/>
    <property type="molecule type" value="Genomic_DNA"/>
</dbReference>
<reference evidence="1" key="1">
    <citation type="submission" date="2022-10" db="EMBL/GenBank/DDBJ databases">
        <title>Complete Genome of Trichothecium roseum strain YXFP-22015, a Plant Pathogen Isolated from Citrus.</title>
        <authorList>
            <person name="Wang Y."/>
            <person name="Zhu L."/>
        </authorList>
    </citation>
    <scope>NUCLEOTIDE SEQUENCE</scope>
    <source>
        <strain evidence="1">YXFP-22015</strain>
    </source>
</reference>
<keyword evidence="2" id="KW-1185">Reference proteome</keyword>